<dbReference type="PANTHER" id="PTHR43662">
    <property type="match status" value="1"/>
</dbReference>
<reference evidence="4 5" key="1">
    <citation type="journal article" date="2020" name="ISME J.">
        <title>Uncovering the hidden diversity of litter-decomposition mechanisms in mushroom-forming fungi.</title>
        <authorList>
            <person name="Floudas D."/>
            <person name="Bentzer J."/>
            <person name="Ahren D."/>
            <person name="Johansson T."/>
            <person name="Persson P."/>
            <person name="Tunlid A."/>
        </authorList>
    </citation>
    <scope>NUCLEOTIDE SEQUENCE [LARGE SCALE GENOMIC DNA]</scope>
    <source>
        <strain evidence="4 5">CBS 291.85</strain>
    </source>
</reference>
<comment type="caution">
    <text evidence="4">The sequence shown here is derived from an EMBL/GenBank/DDBJ whole genome shotgun (WGS) entry which is preliminary data.</text>
</comment>
<keyword evidence="2" id="KW-0732">Signal</keyword>
<evidence type="ECO:0000313" key="5">
    <source>
        <dbReference type="Proteomes" id="UP000559256"/>
    </source>
</evidence>
<feature type="compositionally biased region" description="Low complexity" evidence="1">
    <location>
        <begin position="576"/>
        <end position="586"/>
    </location>
</feature>
<dbReference type="Pfam" id="PF09362">
    <property type="entry name" value="DUF1996"/>
    <property type="match status" value="1"/>
</dbReference>
<feature type="chain" id="PRO_5034881344" description="DUF1996 domain-containing protein" evidence="2">
    <location>
        <begin position="21"/>
        <end position="637"/>
    </location>
</feature>
<evidence type="ECO:0000313" key="4">
    <source>
        <dbReference type="EMBL" id="KAF5341411.1"/>
    </source>
</evidence>
<evidence type="ECO:0000256" key="1">
    <source>
        <dbReference type="SAM" id="MobiDB-lite"/>
    </source>
</evidence>
<gene>
    <name evidence="4" type="ORF">D9758_012271</name>
</gene>
<name>A0A8H5FLQ8_9AGAR</name>
<dbReference type="PANTHER" id="PTHR43662:SF12">
    <property type="entry name" value="DUF1996 DOMAIN-CONTAINING PROTEIN-RELATED"/>
    <property type="match status" value="1"/>
</dbReference>
<feature type="region of interest" description="Disordered" evidence="1">
    <location>
        <begin position="352"/>
        <end position="378"/>
    </location>
</feature>
<dbReference type="Proteomes" id="UP000559256">
    <property type="component" value="Unassembled WGS sequence"/>
</dbReference>
<accession>A0A8H5FLQ8</accession>
<organism evidence="4 5">
    <name type="scientific">Tetrapyrgos nigripes</name>
    <dbReference type="NCBI Taxonomy" id="182062"/>
    <lineage>
        <taxon>Eukaryota</taxon>
        <taxon>Fungi</taxon>
        <taxon>Dikarya</taxon>
        <taxon>Basidiomycota</taxon>
        <taxon>Agaricomycotina</taxon>
        <taxon>Agaricomycetes</taxon>
        <taxon>Agaricomycetidae</taxon>
        <taxon>Agaricales</taxon>
        <taxon>Marasmiineae</taxon>
        <taxon>Marasmiaceae</taxon>
        <taxon>Tetrapyrgos</taxon>
    </lineage>
</organism>
<protein>
    <recommendedName>
        <fullName evidence="3">DUF1996 domain-containing protein</fullName>
    </recommendedName>
</protein>
<evidence type="ECO:0000259" key="3">
    <source>
        <dbReference type="Pfam" id="PF09362"/>
    </source>
</evidence>
<feature type="compositionally biased region" description="Low complexity" evidence="1">
    <location>
        <begin position="503"/>
        <end position="568"/>
    </location>
</feature>
<feature type="region of interest" description="Disordered" evidence="1">
    <location>
        <begin position="131"/>
        <end position="150"/>
    </location>
</feature>
<dbReference type="OrthoDB" id="74764at2759"/>
<evidence type="ECO:0000256" key="2">
    <source>
        <dbReference type="SAM" id="SignalP"/>
    </source>
</evidence>
<sequence length="637" mass="66336">MTRSFLHVLCSLAALSSVHAYFLVGVKNFITTQRLDPIVSPGQVSSHAHSVVGGSNFGFTTDTATLRKSQCTSMPIEEDNSNYWFPHLYFQRRCDVSVTNVQYYLYDDQSGKTTAFPDNLRMLSGSFPFTQSSSRKNDANATTTPGNPLLRTYDPSSYAQQAVTFLCLDFNGQTTRHNGLPTQSCPSGVRAQINFPSCWDGKNTDSPDHKSHVAFRSGGPDVGDCKDPNFPVTLPRVFIEVYWNTEMDAHRSEAMNTTQPYVFAHGDRTGYGYHADFLNGWKEGVLQNVVDKCHCNPYGDAQCCADQGIFTLKKDGTCRITDSVDEQSTPLFSQLIAVPDLYVFLTSLDTSTSTSPSSSIPAALGTLPKLPGNNPVQEEGRDAVAYKDNVTPAILSPVYVYTGDSPAKGQSGNIVSAASTAAGTGAAPAASSGSDGNGNGNTSAGGASASVTSSVAPTRSASASTSASESHSEPESTAASAYPSSYPSSPASGAHSHAHGHAHSQSDVNNSSSSSESSSPASPVSGSASSSDTNSDSASASNSNSNSNSNSATNASTHASSSSNSGSNSGSGSGSAGSPASPASSAKHTCSHGKNRHNPGSPASGAAPQQIKYRSLHKARSFGNGFHAHGGLTSHDF</sequence>
<dbReference type="InterPro" id="IPR018535">
    <property type="entry name" value="DUF1996"/>
</dbReference>
<proteinExistence type="predicted"/>
<feature type="domain" description="DUF1996" evidence="3">
    <location>
        <begin position="36"/>
        <end position="281"/>
    </location>
</feature>
<feature type="region of interest" description="Disordered" evidence="1">
    <location>
        <begin position="424"/>
        <end position="637"/>
    </location>
</feature>
<feature type="compositionally biased region" description="Low complexity" evidence="1">
    <location>
        <begin position="424"/>
        <end position="495"/>
    </location>
</feature>
<dbReference type="AlphaFoldDB" id="A0A8H5FLQ8"/>
<feature type="compositionally biased region" description="Polar residues" evidence="1">
    <location>
        <begin position="131"/>
        <end position="146"/>
    </location>
</feature>
<feature type="signal peptide" evidence="2">
    <location>
        <begin position="1"/>
        <end position="20"/>
    </location>
</feature>
<keyword evidence="5" id="KW-1185">Reference proteome</keyword>
<dbReference type="EMBL" id="JAACJM010000165">
    <property type="protein sequence ID" value="KAF5341411.1"/>
    <property type="molecule type" value="Genomic_DNA"/>
</dbReference>